<dbReference type="Pfam" id="PF00701">
    <property type="entry name" value="DHDPS"/>
    <property type="match status" value="1"/>
</dbReference>
<dbReference type="PIRSF" id="PIRSF001365">
    <property type="entry name" value="DHDPS"/>
    <property type="match status" value="1"/>
</dbReference>
<dbReference type="GO" id="GO:0008840">
    <property type="term" value="F:4-hydroxy-tetrahydrodipicolinate synthase activity"/>
    <property type="evidence" value="ECO:0007669"/>
    <property type="project" value="UniProtKB-EC"/>
</dbReference>
<dbReference type="InterPro" id="IPR013785">
    <property type="entry name" value="Aldolase_TIM"/>
</dbReference>
<dbReference type="PANTHER" id="PTHR12128:SF66">
    <property type="entry name" value="4-HYDROXY-2-OXOGLUTARATE ALDOLASE, MITOCHONDRIAL"/>
    <property type="match status" value="1"/>
</dbReference>
<keyword evidence="2 3" id="KW-0456">Lyase</keyword>
<keyword evidence="5" id="KW-1185">Reference proteome</keyword>
<evidence type="ECO:0000256" key="2">
    <source>
        <dbReference type="ARBA" id="ARBA00023239"/>
    </source>
</evidence>
<dbReference type="PANTHER" id="PTHR12128">
    <property type="entry name" value="DIHYDRODIPICOLINATE SYNTHASE"/>
    <property type="match status" value="1"/>
</dbReference>
<dbReference type="GO" id="GO:0047448">
    <property type="term" value="F:5-dehydro-4-deoxyglucarate dehydratase activity"/>
    <property type="evidence" value="ECO:0007669"/>
    <property type="project" value="UniProtKB-EC"/>
</dbReference>
<reference evidence="4 5" key="1">
    <citation type="journal article" date="2024" name="Front. Microbiol.">
        <title>Novel thermophilic genera Geochorda gen. nov. and Carboxydochorda gen. nov. from the deep terrestrial subsurface reveal the ecophysiological diversity in the class Limnochordia.</title>
        <authorList>
            <person name="Karnachuk O.V."/>
            <person name="Lukina A.P."/>
            <person name="Avakyan M.R."/>
            <person name="Kadnikov V.V."/>
            <person name="Begmatov S."/>
            <person name="Beletsky A.V."/>
            <person name="Vlasova K.G."/>
            <person name="Novikov A.A."/>
            <person name="Shcherbakova V.A."/>
            <person name="Mardanov A.V."/>
            <person name="Ravin N.V."/>
        </authorList>
    </citation>
    <scope>NUCLEOTIDE SEQUENCE [LARGE SCALE GENOMIC DNA]</scope>
    <source>
        <strain evidence="4 5">L945</strain>
    </source>
</reference>
<dbReference type="SUPFAM" id="SSF51569">
    <property type="entry name" value="Aldolase"/>
    <property type="match status" value="1"/>
</dbReference>
<protein>
    <submittedName>
        <fullName evidence="4">Dihydrodipicolinate synthase family protein</fullName>
        <ecNumber evidence="4">4.1.3.3</ecNumber>
        <ecNumber evidence="4">4.2.1.41</ecNumber>
        <ecNumber evidence="4">4.3.3.7</ecNumber>
    </submittedName>
</protein>
<dbReference type="RefSeq" id="WP_324715843.1">
    <property type="nucleotide sequence ID" value="NZ_CP141615.1"/>
</dbReference>
<dbReference type="InterPro" id="IPR002220">
    <property type="entry name" value="DapA-like"/>
</dbReference>
<name>A0ABZ1BUU2_9FIRM</name>
<dbReference type="Proteomes" id="UP001332192">
    <property type="component" value="Chromosome"/>
</dbReference>
<evidence type="ECO:0000256" key="1">
    <source>
        <dbReference type="ARBA" id="ARBA00007592"/>
    </source>
</evidence>
<dbReference type="EC" id="4.1.3.3" evidence="4"/>
<evidence type="ECO:0000313" key="5">
    <source>
        <dbReference type="Proteomes" id="UP001332192"/>
    </source>
</evidence>
<dbReference type="EC" id="4.3.3.7" evidence="4"/>
<dbReference type="SMART" id="SM01130">
    <property type="entry name" value="DHDPS"/>
    <property type="match status" value="1"/>
</dbReference>
<comment type="similarity">
    <text evidence="1 3">Belongs to the DapA family.</text>
</comment>
<dbReference type="Gene3D" id="3.20.20.70">
    <property type="entry name" value="Aldolase class I"/>
    <property type="match status" value="1"/>
</dbReference>
<gene>
    <name evidence="4" type="ORF">U7230_10760</name>
</gene>
<organism evidence="4 5">
    <name type="scientific">Carboxydichorda subterranea</name>
    <dbReference type="NCBI Taxonomy" id="3109565"/>
    <lineage>
        <taxon>Bacteria</taxon>
        <taxon>Bacillati</taxon>
        <taxon>Bacillota</taxon>
        <taxon>Limnochordia</taxon>
        <taxon>Limnochordales</taxon>
        <taxon>Geochordaceae</taxon>
        <taxon>Carboxydichorda</taxon>
    </lineage>
</organism>
<dbReference type="CDD" id="cd00408">
    <property type="entry name" value="DHDPS-like"/>
    <property type="match status" value="1"/>
</dbReference>
<accession>A0ABZ1BUU2</accession>
<evidence type="ECO:0000313" key="4">
    <source>
        <dbReference type="EMBL" id="WRP16570.1"/>
    </source>
</evidence>
<proteinExistence type="inferred from homology"/>
<dbReference type="GO" id="GO:0008747">
    <property type="term" value="F:N-acetylneuraminate lyase activity"/>
    <property type="evidence" value="ECO:0007669"/>
    <property type="project" value="UniProtKB-EC"/>
</dbReference>
<sequence length="327" mass="34227">MKLHGAFIPAVPTPLDDRGQLHEAALEHYVAYMAAQPVSGVAVWVHTGRGLHLEQPLRRRLLQRWREGLGKGALVVAGAGGPGGEAMAHEAAEWGADAILAFPPAHLGPGAPPAEIVAFHEKMAAAGLPVILFYLYREAGGIPYAPDVLRALLSLPGVAGIKMATLRDVVTFQDVAAIADDFPKVTLVTGEDRFLGYSFMLGARAALVGLGAIFPAHQVELMRAFMAGRERAAEFVELAQHVDRLARAVFAPPVDGYVRRLLHVLAMSGVIPAGAVHDPWGPPLPPDDTLRLEQAVREFERAAGTVAGGTVAGGTAGSAAGNGGGGR</sequence>
<evidence type="ECO:0000256" key="3">
    <source>
        <dbReference type="PIRNR" id="PIRNR001365"/>
    </source>
</evidence>
<dbReference type="EMBL" id="CP141615">
    <property type="protein sequence ID" value="WRP16570.1"/>
    <property type="molecule type" value="Genomic_DNA"/>
</dbReference>
<dbReference type="EC" id="4.2.1.41" evidence="4"/>